<feature type="transmembrane region" description="Helical" evidence="11">
    <location>
        <begin position="312"/>
        <end position="329"/>
    </location>
</feature>
<evidence type="ECO:0000256" key="1">
    <source>
        <dbReference type="ARBA" id="ARBA00003321"/>
    </source>
</evidence>
<evidence type="ECO:0000313" key="14">
    <source>
        <dbReference type="Proteomes" id="UP001298424"/>
    </source>
</evidence>
<name>A0ABS9NPT5_9NEIS</name>
<feature type="transmembrane region" description="Helical" evidence="11">
    <location>
        <begin position="84"/>
        <end position="103"/>
    </location>
</feature>
<feature type="transmembrane region" description="Helical" evidence="11">
    <location>
        <begin position="368"/>
        <end position="389"/>
    </location>
</feature>
<keyword evidence="14" id="KW-1185">Reference proteome</keyword>
<dbReference type="NCBIfam" id="TIGR01272">
    <property type="entry name" value="gluP"/>
    <property type="match status" value="1"/>
</dbReference>
<dbReference type="PROSITE" id="PS50850">
    <property type="entry name" value="MFS"/>
    <property type="match status" value="1"/>
</dbReference>
<keyword evidence="10 11" id="KW-0472">Membrane</keyword>
<dbReference type="InterPro" id="IPR050375">
    <property type="entry name" value="MFS_TsgA-like"/>
</dbReference>
<evidence type="ECO:0000256" key="9">
    <source>
        <dbReference type="ARBA" id="ARBA00022989"/>
    </source>
</evidence>
<dbReference type="PANTHER" id="PTHR43702:SF3">
    <property type="entry name" value="PROTEIN TSGA"/>
    <property type="match status" value="1"/>
</dbReference>
<organism evidence="13 14">
    <name type="scientific">Kingella pumchi</name>
    <dbReference type="NCBI Taxonomy" id="2779506"/>
    <lineage>
        <taxon>Bacteria</taxon>
        <taxon>Pseudomonadati</taxon>
        <taxon>Pseudomonadota</taxon>
        <taxon>Betaproteobacteria</taxon>
        <taxon>Neisseriales</taxon>
        <taxon>Neisseriaceae</taxon>
        <taxon>Kingella</taxon>
    </lineage>
</organism>
<evidence type="ECO:0000313" key="13">
    <source>
        <dbReference type="EMBL" id="MCG6504816.1"/>
    </source>
</evidence>
<feature type="transmembrane region" description="Helical" evidence="11">
    <location>
        <begin position="401"/>
        <end position="419"/>
    </location>
</feature>
<keyword evidence="7" id="KW-0762">Sugar transport</keyword>
<proteinExistence type="inferred from homology"/>
<dbReference type="RefSeq" id="WP_238748364.1">
    <property type="nucleotide sequence ID" value="NZ_JAKOOW010000036.1"/>
</dbReference>
<dbReference type="InterPro" id="IPR011701">
    <property type="entry name" value="MFS"/>
</dbReference>
<accession>A0ABS9NPT5</accession>
<dbReference type="InterPro" id="IPR005964">
    <property type="entry name" value="Glc/Gal_transptr_bac"/>
</dbReference>
<comment type="similarity">
    <text evidence="3">Belongs to the major facilitator superfamily. FHS transporter (TC 2.A.1.7) family.</text>
</comment>
<feature type="transmembrane region" description="Helical" evidence="11">
    <location>
        <begin position="115"/>
        <end position="134"/>
    </location>
</feature>
<dbReference type="Gene3D" id="1.20.1250.20">
    <property type="entry name" value="MFS general substrate transporter like domains"/>
    <property type="match status" value="2"/>
</dbReference>
<gene>
    <name evidence="13" type="ORF">MB824_09950</name>
</gene>
<comment type="caution">
    <text evidence="13">The sequence shown here is derived from an EMBL/GenBank/DDBJ whole genome shotgun (WGS) entry which is preliminary data.</text>
</comment>
<comment type="subcellular location">
    <subcellularLocation>
        <location evidence="2">Cell inner membrane</location>
        <topology evidence="2">Multi-pass membrane protein</topology>
    </subcellularLocation>
</comment>
<dbReference type="InterPro" id="IPR036259">
    <property type="entry name" value="MFS_trans_sf"/>
</dbReference>
<evidence type="ECO:0000256" key="7">
    <source>
        <dbReference type="ARBA" id="ARBA00022597"/>
    </source>
</evidence>
<comment type="function">
    <text evidence="1">Intake of glucose and galactose.</text>
</comment>
<dbReference type="Proteomes" id="UP001298424">
    <property type="component" value="Unassembled WGS sequence"/>
</dbReference>
<keyword evidence="8 11" id="KW-0812">Transmembrane</keyword>
<keyword evidence="9 11" id="KW-1133">Transmembrane helix</keyword>
<dbReference type="InterPro" id="IPR020846">
    <property type="entry name" value="MFS_dom"/>
</dbReference>
<evidence type="ECO:0000256" key="6">
    <source>
        <dbReference type="ARBA" id="ARBA00022519"/>
    </source>
</evidence>
<feature type="transmembrane region" description="Helical" evidence="11">
    <location>
        <begin position="341"/>
        <end position="361"/>
    </location>
</feature>
<feature type="transmembrane region" description="Helical" evidence="11">
    <location>
        <begin position="245"/>
        <end position="266"/>
    </location>
</feature>
<evidence type="ECO:0000256" key="5">
    <source>
        <dbReference type="ARBA" id="ARBA00022475"/>
    </source>
</evidence>
<evidence type="ECO:0000256" key="2">
    <source>
        <dbReference type="ARBA" id="ARBA00004429"/>
    </source>
</evidence>
<sequence length="425" mass="45069">MLDTASQTPKQGGNALALGVLTSLFFMMGFITCLNDILIPHLKEVFDLNNRDSMLVGTAFFSAYAVMSFVAGKVIDKIGYKGTVIAGFLITALGAFLFYPATASIPLEGAADKNMYYTVFLPVFFIMATGIVFLQVAGNPYVTLLAKPGKESATLTLVQAFNSVATTIAPYVGGMLILTDASQTLNAAQKAQTLEMPYLGLTGLLVLLAVAVAAIKLPAAEKVAQAVSEETHDGKTSVFQYRHMVLGALAIFCYVGAEVAIGQQYILTMEHLSNGAINHRSGAELLTYYWGGAMVGRFAGSMFLNKFPPQKVLLTNALVAVGLLLAVVFAGDVAQAQVAKYALLAVGLFNSIMFPTIFSLATQKLGKFTADASGIICTAIVGGALIPLLQGDIITRSGNYLISYLVPALCYLYIAYFAVSGSKIK</sequence>
<feature type="transmembrane region" description="Helical" evidence="11">
    <location>
        <begin position="54"/>
        <end position="72"/>
    </location>
</feature>
<keyword evidence="6" id="KW-0997">Cell inner membrane</keyword>
<feature type="domain" description="Major facilitator superfamily (MFS) profile" evidence="12">
    <location>
        <begin position="17"/>
        <end position="425"/>
    </location>
</feature>
<feature type="transmembrane region" description="Helical" evidence="11">
    <location>
        <begin position="12"/>
        <end position="34"/>
    </location>
</feature>
<dbReference type="SUPFAM" id="SSF103473">
    <property type="entry name" value="MFS general substrate transporter"/>
    <property type="match status" value="1"/>
</dbReference>
<dbReference type="EMBL" id="JAKOOW010000036">
    <property type="protein sequence ID" value="MCG6504816.1"/>
    <property type="molecule type" value="Genomic_DNA"/>
</dbReference>
<feature type="transmembrane region" description="Helical" evidence="11">
    <location>
        <begin position="155"/>
        <end position="178"/>
    </location>
</feature>
<evidence type="ECO:0000256" key="4">
    <source>
        <dbReference type="ARBA" id="ARBA00022448"/>
    </source>
</evidence>
<dbReference type="Pfam" id="PF07690">
    <property type="entry name" value="MFS_1"/>
    <property type="match status" value="1"/>
</dbReference>
<evidence type="ECO:0000256" key="10">
    <source>
        <dbReference type="ARBA" id="ARBA00023136"/>
    </source>
</evidence>
<evidence type="ECO:0000259" key="12">
    <source>
        <dbReference type="PROSITE" id="PS50850"/>
    </source>
</evidence>
<dbReference type="CDD" id="cd17394">
    <property type="entry name" value="MFS_FucP_like"/>
    <property type="match status" value="1"/>
</dbReference>
<feature type="transmembrane region" description="Helical" evidence="11">
    <location>
        <begin position="198"/>
        <end position="215"/>
    </location>
</feature>
<evidence type="ECO:0000256" key="3">
    <source>
        <dbReference type="ARBA" id="ARBA00009120"/>
    </source>
</evidence>
<protein>
    <submittedName>
        <fullName evidence="13">Sugar MFS transporter</fullName>
    </submittedName>
</protein>
<evidence type="ECO:0000256" key="11">
    <source>
        <dbReference type="SAM" id="Phobius"/>
    </source>
</evidence>
<reference evidence="13 14" key="1">
    <citation type="submission" date="2022-02" db="EMBL/GenBank/DDBJ databases">
        <title>Genome sequence data of Kingella unionensis sp. nov. strain CICC 24913 (CCUG 75125).</title>
        <authorList>
            <person name="Xiao M."/>
        </authorList>
    </citation>
    <scope>NUCLEOTIDE SEQUENCE [LARGE SCALE GENOMIC DNA]</scope>
    <source>
        <strain evidence="13 14">CICC 24913</strain>
    </source>
</reference>
<dbReference type="PANTHER" id="PTHR43702">
    <property type="entry name" value="L-FUCOSE-PROTON SYMPORTER"/>
    <property type="match status" value="1"/>
</dbReference>
<keyword evidence="5" id="KW-1003">Cell membrane</keyword>
<keyword evidence="4" id="KW-0813">Transport</keyword>
<evidence type="ECO:0000256" key="8">
    <source>
        <dbReference type="ARBA" id="ARBA00022692"/>
    </source>
</evidence>